<dbReference type="AlphaFoldDB" id="A0A560JNS6"/>
<gene>
    <name evidence="1" type="ORF">FBZ95_106547</name>
</gene>
<proteinExistence type="predicted"/>
<accession>A0A560JNS6</accession>
<dbReference type="STRING" id="1399419.A5906_35320"/>
<reference evidence="1 2" key="1">
    <citation type="submission" date="2019-06" db="EMBL/GenBank/DDBJ databases">
        <title>Genomic Encyclopedia of Type Strains, Phase IV (KMG-V): Genome sequencing to study the core and pangenomes of soil and plant-associated prokaryotes.</title>
        <authorList>
            <person name="Whitman W."/>
        </authorList>
    </citation>
    <scope>NUCLEOTIDE SEQUENCE [LARGE SCALE GENOMIC DNA]</scope>
    <source>
        <strain evidence="1 2">BR 10556</strain>
    </source>
</reference>
<evidence type="ECO:0000313" key="1">
    <source>
        <dbReference type="EMBL" id="TWB72832.1"/>
    </source>
</evidence>
<dbReference type="RefSeq" id="WP_136615294.1">
    <property type="nucleotide sequence ID" value="NZ_LWIG01000012.1"/>
</dbReference>
<keyword evidence="2" id="KW-1185">Reference proteome</keyword>
<sequence>MNSELNLRELETVCGGARNSDDARVRAFLNAFHETVEAGQAAATLELARSQGCLGPTYGKI</sequence>
<organism evidence="1 2">
    <name type="scientific">Bradyrhizobium sacchari</name>
    <dbReference type="NCBI Taxonomy" id="1399419"/>
    <lineage>
        <taxon>Bacteria</taxon>
        <taxon>Pseudomonadati</taxon>
        <taxon>Pseudomonadota</taxon>
        <taxon>Alphaproteobacteria</taxon>
        <taxon>Hyphomicrobiales</taxon>
        <taxon>Nitrobacteraceae</taxon>
        <taxon>Bradyrhizobium</taxon>
    </lineage>
</organism>
<comment type="caution">
    <text evidence="1">The sequence shown here is derived from an EMBL/GenBank/DDBJ whole genome shotgun (WGS) entry which is preliminary data.</text>
</comment>
<dbReference type="OrthoDB" id="9868771at2"/>
<evidence type="ECO:0000313" key="2">
    <source>
        <dbReference type="Proteomes" id="UP000315914"/>
    </source>
</evidence>
<dbReference type="EMBL" id="VITW01000006">
    <property type="protein sequence ID" value="TWB72832.1"/>
    <property type="molecule type" value="Genomic_DNA"/>
</dbReference>
<protein>
    <submittedName>
        <fullName evidence="1">Uncharacterized protein</fullName>
    </submittedName>
</protein>
<name>A0A560JNS6_9BRAD</name>
<dbReference type="Proteomes" id="UP000315914">
    <property type="component" value="Unassembled WGS sequence"/>
</dbReference>